<comment type="catalytic activity">
    <reaction evidence="1 8">
        <text>a myo-inositol phosphate + H2O = myo-inositol + phosphate</text>
        <dbReference type="Rhea" id="RHEA:24056"/>
        <dbReference type="ChEBI" id="CHEBI:15377"/>
        <dbReference type="ChEBI" id="CHEBI:17268"/>
        <dbReference type="ChEBI" id="CHEBI:43474"/>
        <dbReference type="ChEBI" id="CHEBI:84139"/>
        <dbReference type="EC" id="3.1.3.25"/>
    </reaction>
</comment>
<sequence length="272" mass="30315">MMDAYTLYEEAREVAARLARDAGQIARYYAGRVTVREKGYNELVTQADEEVQRFLIEQIHRHFPEHAILAEENLSDMQDGREGASFRWIIDPIDGTTNFTHGVPPYGISLALQHEGRTVVGVVYDVPHDELFTAVRGGGLYVNGVRARVSQTETLREALITTGFPYREVVHLEEYLEALGRVIRATRGVRRPGAASVDLAWVACGRFDGFFETGLSPWDVAAGILLVEEGGGRVTDFHGRPDPIFARQMLATNGRIHEALCELVAPLHHVYA</sequence>
<keyword evidence="10" id="KW-1185">Reference proteome</keyword>
<feature type="binding site" evidence="7">
    <location>
        <position position="94"/>
    </location>
    <ligand>
        <name>Mg(2+)</name>
        <dbReference type="ChEBI" id="CHEBI:18420"/>
        <label>1</label>
        <note>catalytic</note>
    </ligand>
</feature>
<dbReference type="InterPro" id="IPR020583">
    <property type="entry name" value="Inositol_monoP_metal-BS"/>
</dbReference>
<feature type="binding site" evidence="7">
    <location>
        <position position="71"/>
    </location>
    <ligand>
        <name>Mg(2+)</name>
        <dbReference type="ChEBI" id="CHEBI:18420"/>
        <label>1</label>
        <note>catalytic</note>
    </ligand>
</feature>
<dbReference type="GO" id="GO:0046872">
    <property type="term" value="F:metal ion binding"/>
    <property type="evidence" value="ECO:0007669"/>
    <property type="project" value="UniProtKB-KW"/>
</dbReference>
<feature type="binding site" evidence="7">
    <location>
        <position position="93"/>
    </location>
    <ligand>
        <name>Mg(2+)</name>
        <dbReference type="ChEBI" id="CHEBI:18420"/>
        <label>2</label>
    </ligand>
</feature>
<dbReference type="OrthoDB" id="9772456at2"/>
<evidence type="ECO:0000313" key="10">
    <source>
        <dbReference type="Proteomes" id="UP000002221"/>
    </source>
</evidence>
<dbReference type="HOGENOM" id="CLU_044118_0_4_10"/>
<dbReference type="GO" id="GO:0006020">
    <property type="term" value="P:inositol metabolic process"/>
    <property type="evidence" value="ECO:0007669"/>
    <property type="project" value="TreeGrafter"/>
</dbReference>
<dbReference type="InterPro" id="IPR000760">
    <property type="entry name" value="Inositol_monophosphatase-like"/>
</dbReference>
<organism evidence="9 10">
    <name type="scientific">Rhodothermus marinus (strain ATCC 43812 / DSM 4252 / R-10)</name>
    <name type="common">Rhodothermus obamensis</name>
    <dbReference type="NCBI Taxonomy" id="518766"/>
    <lineage>
        <taxon>Bacteria</taxon>
        <taxon>Pseudomonadati</taxon>
        <taxon>Rhodothermota</taxon>
        <taxon>Rhodothermia</taxon>
        <taxon>Rhodothermales</taxon>
        <taxon>Rhodothermaceae</taxon>
        <taxon>Rhodothermus</taxon>
    </lineage>
</organism>
<feature type="binding site" evidence="7">
    <location>
        <position position="219"/>
    </location>
    <ligand>
        <name>Mg(2+)</name>
        <dbReference type="ChEBI" id="CHEBI:18420"/>
        <label>1</label>
        <note>catalytic</note>
    </ligand>
</feature>
<dbReference type="PRINTS" id="PR01959">
    <property type="entry name" value="SBIMPHPHTASE"/>
</dbReference>
<dbReference type="STRING" id="518766.Rmar_0385"/>
<dbReference type="KEGG" id="rmr:Rmar_0385"/>
<dbReference type="FunFam" id="3.30.540.10:FF:000003">
    <property type="entry name" value="Inositol-1-monophosphatase"/>
    <property type="match status" value="1"/>
</dbReference>
<dbReference type="eggNOG" id="COG0483">
    <property type="taxonomic scope" value="Bacteria"/>
</dbReference>
<evidence type="ECO:0000256" key="6">
    <source>
        <dbReference type="ARBA" id="ARBA00022842"/>
    </source>
</evidence>
<proteinExistence type="inferred from homology"/>
<dbReference type="PANTHER" id="PTHR20854:SF4">
    <property type="entry name" value="INOSITOL-1-MONOPHOSPHATASE-RELATED"/>
    <property type="match status" value="1"/>
</dbReference>
<dbReference type="Pfam" id="PF00459">
    <property type="entry name" value="Inositol_P"/>
    <property type="match status" value="1"/>
</dbReference>
<evidence type="ECO:0000256" key="8">
    <source>
        <dbReference type="RuleBase" id="RU364068"/>
    </source>
</evidence>
<dbReference type="EC" id="3.1.3.25" evidence="8"/>
<dbReference type="PRINTS" id="PR00377">
    <property type="entry name" value="IMPHPHTASES"/>
</dbReference>
<dbReference type="AlphaFoldDB" id="D0ME65"/>
<comment type="cofactor">
    <cofactor evidence="2 7 8">
        <name>Mg(2+)</name>
        <dbReference type="ChEBI" id="CHEBI:18420"/>
    </cofactor>
</comment>
<evidence type="ECO:0000256" key="1">
    <source>
        <dbReference type="ARBA" id="ARBA00001033"/>
    </source>
</evidence>
<protein>
    <recommendedName>
        <fullName evidence="8">Inositol-1-monophosphatase</fullName>
        <ecNumber evidence="8">3.1.3.25</ecNumber>
    </recommendedName>
</protein>
<comment type="similarity">
    <text evidence="3 8">Belongs to the inositol monophosphatase superfamily.</text>
</comment>
<gene>
    <name evidence="9" type="ordered locus">Rmar_0385</name>
</gene>
<dbReference type="Proteomes" id="UP000002221">
    <property type="component" value="Chromosome"/>
</dbReference>
<evidence type="ECO:0000256" key="2">
    <source>
        <dbReference type="ARBA" id="ARBA00001946"/>
    </source>
</evidence>
<dbReference type="PROSITE" id="PS00629">
    <property type="entry name" value="IMP_1"/>
    <property type="match status" value="1"/>
</dbReference>
<dbReference type="CDD" id="cd01639">
    <property type="entry name" value="IMPase"/>
    <property type="match status" value="1"/>
</dbReference>
<dbReference type="GO" id="GO:0007165">
    <property type="term" value="P:signal transduction"/>
    <property type="evidence" value="ECO:0007669"/>
    <property type="project" value="TreeGrafter"/>
</dbReference>
<evidence type="ECO:0000256" key="3">
    <source>
        <dbReference type="ARBA" id="ARBA00009759"/>
    </source>
</evidence>
<reference evidence="9 10" key="1">
    <citation type="journal article" date="2009" name="Stand. Genomic Sci.">
        <title>Complete genome sequence of Rhodothermus marinus type strain (R-10).</title>
        <authorList>
            <person name="Nolan M."/>
            <person name="Tindall B.J."/>
            <person name="Pomrenke H."/>
            <person name="Lapidus A."/>
            <person name="Copeland A."/>
            <person name="Glavina Del Rio T."/>
            <person name="Lucas S."/>
            <person name="Chen F."/>
            <person name="Tice H."/>
            <person name="Cheng J.F."/>
            <person name="Saunders E."/>
            <person name="Han C."/>
            <person name="Bruce D."/>
            <person name="Goodwin L."/>
            <person name="Chain P."/>
            <person name="Pitluck S."/>
            <person name="Ovchinikova G."/>
            <person name="Pati A."/>
            <person name="Ivanova N."/>
            <person name="Mavromatis K."/>
            <person name="Chen A."/>
            <person name="Palaniappan K."/>
            <person name="Land M."/>
            <person name="Hauser L."/>
            <person name="Chang Y.J."/>
            <person name="Jeffries C.D."/>
            <person name="Brettin T."/>
            <person name="Goker M."/>
            <person name="Bristow J."/>
            <person name="Eisen J.A."/>
            <person name="Markowitz V."/>
            <person name="Hugenholtz P."/>
            <person name="Kyrpides N.C."/>
            <person name="Klenk H.P."/>
            <person name="Detter J.C."/>
        </authorList>
    </citation>
    <scope>NUCLEOTIDE SEQUENCE [LARGE SCALE GENOMIC DNA]</scope>
    <source>
        <strain evidence="10">ATCC 43812 / DSM 4252 / R-10</strain>
    </source>
</reference>
<keyword evidence="6 7" id="KW-0460">Magnesium</keyword>
<dbReference type="InterPro" id="IPR033942">
    <property type="entry name" value="IMPase"/>
</dbReference>
<evidence type="ECO:0000313" key="9">
    <source>
        <dbReference type="EMBL" id="ACY47289.1"/>
    </source>
</evidence>
<dbReference type="InterPro" id="IPR020550">
    <property type="entry name" value="Inositol_monophosphatase_CS"/>
</dbReference>
<dbReference type="GO" id="GO:0008934">
    <property type="term" value="F:inositol monophosphate 1-phosphatase activity"/>
    <property type="evidence" value="ECO:0007669"/>
    <property type="project" value="InterPro"/>
</dbReference>
<name>D0ME65_RHOM4</name>
<dbReference type="GO" id="GO:0046854">
    <property type="term" value="P:phosphatidylinositol phosphate biosynthetic process"/>
    <property type="evidence" value="ECO:0007669"/>
    <property type="project" value="InterPro"/>
</dbReference>
<keyword evidence="4 7" id="KW-0479">Metal-binding</keyword>
<evidence type="ECO:0000256" key="5">
    <source>
        <dbReference type="ARBA" id="ARBA00022801"/>
    </source>
</evidence>
<keyword evidence="5 8" id="KW-0378">Hydrolase</keyword>
<evidence type="ECO:0000256" key="7">
    <source>
        <dbReference type="PIRSR" id="PIRSR600760-2"/>
    </source>
</evidence>
<accession>D0ME65</accession>
<dbReference type="Gene3D" id="3.40.190.80">
    <property type="match status" value="1"/>
</dbReference>
<dbReference type="PANTHER" id="PTHR20854">
    <property type="entry name" value="INOSITOL MONOPHOSPHATASE"/>
    <property type="match status" value="1"/>
</dbReference>
<evidence type="ECO:0000256" key="4">
    <source>
        <dbReference type="ARBA" id="ARBA00022723"/>
    </source>
</evidence>
<dbReference type="RefSeq" id="WP_012842901.1">
    <property type="nucleotide sequence ID" value="NC_013501.1"/>
</dbReference>
<dbReference type="EMBL" id="CP001807">
    <property type="protein sequence ID" value="ACY47289.1"/>
    <property type="molecule type" value="Genomic_DNA"/>
</dbReference>
<dbReference type="PROSITE" id="PS00630">
    <property type="entry name" value="IMP_2"/>
    <property type="match status" value="1"/>
</dbReference>
<dbReference type="InterPro" id="IPR022337">
    <property type="entry name" value="Inositol_monophosphatase_SuhB"/>
</dbReference>
<dbReference type="Gene3D" id="3.30.540.10">
    <property type="entry name" value="Fructose-1,6-Bisphosphatase, subunit A, domain 1"/>
    <property type="match status" value="1"/>
</dbReference>
<feature type="binding site" evidence="7">
    <location>
        <position position="91"/>
    </location>
    <ligand>
        <name>Mg(2+)</name>
        <dbReference type="ChEBI" id="CHEBI:18420"/>
        <label>1</label>
        <note>catalytic</note>
    </ligand>
</feature>
<dbReference type="SUPFAM" id="SSF56655">
    <property type="entry name" value="Carbohydrate phosphatase"/>
    <property type="match status" value="1"/>
</dbReference>